<keyword evidence="3" id="KW-1185">Reference proteome</keyword>
<dbReference type="Pfam" id="PF02467">
    <property type="entry name" value="Whib"/>
    <property type="match status" value="1"/>
</dbReference>
<proteinExistence type="predicted"/>
<sequence>MNPDDFFEVLAAELDRYADVPTDVLEEIVTRDGACMWLYANDSEPEWTGDDLTDRELAARICAGCPVRRECLELEFRTAGPVTLGVWGALCEEDRRAVYPIWLARRSNSPEQDGGPSS</sequence>
<dbReference type="InterPro" id="IPR034768">
    <property type="entry name" value="4FE4S_WBL"/>
</dbReference>
<evidence type="ECO:0000313" key="3">
    <source>
        <dbReference type="Proteomes" id="UP001589693"/>
    </source>
</evidence>
<dbReference type="RefSeq" id="WP_377860226.1">
    <property type="nucleotide sequence ID" value="NZ_JBHLZU010000027.1"/>
</dbReference>
<gene>
    <name evidence="2" type="ORF">ACFFQA_31460</name>
</gene>
<evidence type="ECO:0000259" key="1">
    <source>
        <dbReference type="PROSITE" id="PS51674"/>
    </source>
</evidence>
<organism evidence="2 3">
    <name type="scientific">Allokutzneria oryzae</name>
    <dbReference type="NCBI Taxonomy" id="1378989"/>
    <lineage>
        <taxon>Bacteria</taxon>
        <taxon>Bacillati</taxon>
        <taxon>Actinomycetota</taxon>
        <taxon>Actinomycetes</taxon>
        <taxon>Pseudonocardiales</taxon>
        <taxon>Pseudonocardiaceae</taxon>
        <taxon>Allokutzneria</taxon>
    </lineage>
</organism>
<dbReference type="PROSITE" id="PS51674">
    <property type="entry name" value="4FE4S_WBL"/>
    <property type="match status" value="1"/>
</dbReference>
<protein>
    <submittedName>
        <fullName evidence="2">WhiB family transcriptional regulator</fullName>
    </submittedName>
</protein>
<name>A0ABV6A5N0_9PSEU</name>
<comment type="caution">
    <text evidence="2">The sequence shown here is derived from an EMBL/GenBank/DDBJ whole genome shotgun (WGS) entry which is preliminary data.</text>
</comment>
<reference evidence="2 3" key="1">
    <citation type="submission" date="2024-09" db="EMBL/GenBank/DDBJ databases">
        <authorList>
            <person name="Sun Q."/>
            <person name="Mori K."/>
        </authorList>
    </citation>
    <scope>NUCLEOTIDE SEQUENCE [LARGE SCALE GENOMIC DNA]</scope>
    <source>
        <strain evidence="2 3">TBRC 7907</strain>
    </source>
</reference>
<dbReference type="Proteomes" id="UP001589693">
    <property type="component" value="Unassembled WGS sequence"/>
</dbReference>
<dbReference type="EMBL" id="JBHLZU010000027">
    <property type="protein sequence ID" value="MFB9908477.1"/>
    <property type="molecule type" value="Genomic_DNA"/>
</dbReference>
<accession>A0ABV6A5N0</accession>
<feature type="domain" description="4Fe-4S Wbl-type" evidence="1">
    <location>
        <begin position="34"/>
        <end position="97"/>
    </location>
</feature>
<evidence type="ECO:0000313" key="2">
    <source>
        <dbReference type="EMBL" id="MFB9908477.1"/>
    </source>
</evidence>